<evidence type="ECO:0000256" key="23">
    <source>
        <dbReference type="PIRSR" id="PIRSR037913-2"/>
    </source>
</evidence>
<protein>
    <recommendedName>
        <fullName evidence="16">Histone deacetylase 8</fullName>
        <ecNumber evidence="6">3.5.1.98</ecNumber>
    </recommendedName>
    <alternativeName>
        <fullName evidence="17">Protein deacetylase HDAC8</fullName>
    </alternativeName>
    <alternativeName>
        <fullName evidence="18">Protein decrotonylase HDAC8</fullName>
    </alternativeName>
</protein>
<dbReference type="InterPro" id="IPR000286">
    <property type="entry name" value="HDACs"/>
</dbReference>
<sequence length="346" mass="38970">RASMVRDLIQSFKLFENMYIKSGRIATKEELQLFHSSEYIEYLSKTNNNVTDENDDVTNEQEKFGLAYDCPMINRLYDFVSVIAGGTLAAVDELLNGAYICMNWMGGWHHAQTDSAEGFCYVNDIAIGIQKLRSKFKKILYIDLDVHHGNGVENGFLFSKNIFTLAFHLYEPGFFPGTGNFTECGIGPGKGFSVNAPYKRFISGSHFIPYFKTISNAVHEKFLPDVCAIQCGADVIVGDKLGGTNLIISDLLECISEILKWHEPKLFLGGGGYNLTNSSKYWTQITALVCDKKLDDDIPEHEYFPKYGPDFVLSVDRQNCKDLNTKQELDRIVSTIKENLEKYSSG</sequence>
<evidence type="ECO:0000256" key="10">
    <source>
        <dbReference type="ARBA" id="ARBA00022723"/>
    </source>
</evidence>
<evidence type="ECO:0000256" key="19">
    <source>
        <dbReference type="ARBA" id="ARBA00049136"/>
    </source>
</evidence>
<dbReference type="PANTHER" id="PTHR10625:SF14">
    <property type="entry name" value="HISTONE DEACETYLASE 8"/>
    <property type="match status" value="1"/>
</dbReference>
<name>U5ESY1_9DIPT</name>
<evidence type="ECO:0000256" key="3">
    <source>
        <dbReference type="ARBA" id="ARBA00004286"/>
    </source>
</evidence>
<evidence type="ECO:0000256" key="12">
    <source>
        <dbReference type="ARBA" id="ARBA00022853"/>
    </source>
</evidence>
<keyword evidence="8" id="KW-0963">Cytoplasm</keyword>
<comment type="subcellular location">
    <subcellularLocation>
        <location evidence="3">Chromosome</location>
    </subcellularLocation>
    <subcellularLocation>
        <location evidence="4">Cytoplasm</location>
    </subcellularLocation>
    <subcellularLocation>
        <location evidence="2">Nucleus</location>
    </subcellularLocation>
</comment>
<evidence type="ECO:0000256" key="24">
    <source>
        <dbReference type="PIRSR" id="PIRSR037913-3"/>
    </source>
</evidence>
<feature type="binding site" evidence="23">
    <location>
        <position position="118"/>
    </location>
    <ligand>
        <name>substrate</name>
    </ligand>
</feature>
<comment type="similarity">
    <text evidence="5">Belongs to the histone deacetylase family. HD type 1 subfamily.</text>
</comment>
<organism evidence="26">
    <name type="scientific">Corethrella appendiculata</name>
    <dbReference type="NCBI Taxonomy" id="1370023"/>
    <lineage>
        <taxon>Eukaryota</taxon>
        <taxon>Metazoa</taxon>
        <taxon>Ecdysozoa</taxon>
        <taxon>Arthropoda</taxon>
        <taxon>Hexapoda</taxon>
        <taxon>Insecta</taxon>
        <taxon>Pterygota</taxon>
        <taxon>Neoptera</taxon>
        <taxon>Endopterygota</taxon>
        <taxon>Diptera</taxon>
        <taxon>Nematocera</taxon>
        <taxon>Culicoidea</taxon>
        <taxon>Chaoboridae</taxon>
        <taxon>Corethrella</taxon>
    </lineage>
</organism>
<keyword evidence="7" id="KW-0158">Chromosome</keyword>
<evidence type="ECO:0000256" key="21">
    <source>
        <dbReference type="ARBA" id="ARBA00049416"/>
    </source>
</evidence>
<feature type="binding site" evidence="24">
    <location>
        <position position="145"/>
    </location>
    <ligand>
        <name>a divalent metal cation</name>
        <dbReference type="ChEBI" id="CHEBI:60240"/>
    </ligand>
</feature>
<evidence type="ECO:0000256" key="8">
    <source>
        <dbReference type="ARBA" id="ARBA00022490"/>
    </source>
</evidence>
<evidence type="ECO:0000256" key="6">
    <source>
        <dbReference type="ARBA" id="ARBA00012111"/>
    </source>
</evidence>
<feature type="active site" description="Proton acceptor" evidence="22">
    <location>
        <position position="110"/>
    </location>
</feature>
<evidence type="ECO:0000256" key="20">
    <source>
        <dbReference type="ARBA" id="ARBA00049193"/>
    </source>
</evidence>
<keyword evidence="15" id="KW-0539">Nucleus</keyword>
<feature type="binding site" evidence="24">
    <location>
        <position position="147"/>
    </location>
    <ligand>
        <name>a divalent metal cation</name>
        <dbReference type="ChEBI" id="CHEBI:60240"/>
    </ligand>
</feature>
<keyword evidence="14" id="KW-0804">Transcription</keyword>
<dbReference type="InterPro" id="IPR037138">
    <property type="entry name" value="His_deacetylse_dom_sf"/>
</dbReference>
<dbReference type="PANTHER" id="PTHR10625">
    <property type="entry name" value="HISTONE DEACETYLASE HDAC1-RELATED"/>
    <property type="match status" value="1"/>
</dbReference>
<dbReference type="EC" id="3.5.1.98" evidence="6"/>
<dbReference type="SUPFAM" id="SSF52768">
    <property type="entry name" value="Arginase/deacetylase"/>
    <property type="match status" value="1"/>
</dbReference>
<keyword evidence="13" id="KW-0805">Transcription regulation</keyword>
<feature type="binding site" evidence="23">
    <location>
        <position position="69"/>
    </location>
    <ligand>
        <name>substrate</name>
    </ligand>
</feature>
<keyword evidence="9" id="KW-0678">Repressor</keyword>
<keyword evidence="11" id="KW-0378">Hydrolase</keyword>
<dbReference type="AlphaFoldDB" id="U5ESY1"/>
<dbReference type="InterPro" id="IPR003084">
    <property type="entry name" value="HDAC_I/II"/>
</dbReference>
<keyword evidence="10 24" id="KW-0479">Metal-binding</keyword>
<evidence type="ECO:0000313" key="26">
    <source>
        <dbReference type="EMBL" id="JAB56852.1"/>
    </source>
</evidence>
<evidence type="ECO:0000256" key="13">
    <source>
        <dbReference type="ARBA" id="ARBA00023015"/>
    </source>
</evidence>
<evidence type="ECO:0000259" key="25">
    <source>
        <dbReference type="Pfam" id="PF00850"/>
    </source>
</evidence>
<dbReference type="GO" id="GO:0046872">
    <property type="term" value="F:metal ion binding"/>
    <property type="evidence" value="ECO:0007669"/>
    <property type="project" value="UniProtKB-KW"/>
</dbReference>
<evidence type="ECO:0000256" key="9">
    <source>
        <dbReference type="ARBA" id="ARBA00022491"/>
    </source>
</evidence>
<comment type="catalytic activity">
    <reaction evidence="19">
        <text>N(6)-acetyl-L-lysyl-[protein] + H2O = L-lysyl-[protein] + acetate</text>
        <dbReference type="Rhea" id="RHEA:58108"/>
        <dbReference type="Rhea" id="RHEA-COMP:9752"/>
        <dbReference type="Rhea" id="RHEA-COMP:10731"/>
        <dbReference type="ChEBI" id="CHEBI:15377"/>
        <dbReference type="ChEBI" id="CHEBI:29969"/>
        <dbReference type="ChEBI" id="CHEBI:30089"/>
        <dbReference type="ChEBI" id="CHEBI:61930"/>
    </reaction>
    <physiologicalReaction direction="left-to-right" evidence="19">
        <dbReference type="Rhea" id="RHEA:58109"/>
    </physiologicalReaction>
</comment>
<evidence type="ECO:0000256" key="16">
    <source>
        <dbReference type="ARBA" id="ARBA00040347"/>
    </source>
</evidence>
<dbReference type="GO" id="GO:0031507">
    <property type="term" value="P:heterochromatin formation"/>
    <property type="evidence" value="ECO:0007669"/>
    <property type="project" value="TreeGrafter"/>
</dbReference>
<feature type="binding site" evidence="24">
    <location>
        <position position="234"/>
    </location>
    <ligand>
        <name>a divalent metal cation</name>
        <dbReference type="ChEBI" id="CHEBI:60240"/>
    </ligand>
</feature>
<proteinExistence type="evidence at transcript level"/>
<comment type="cofactor">
    <cofactor evidence="1">
        <name>a divalent metal cation</name>
        <dbReference type="ChEBI" id="CHEBI:60240"/>
    </cofactor>
</comment>
<dbReference type="EMBL" id="GANO01003019">
    <property type="protein sequence ID" value="JAB56852.1"/>
    <property type="molecule type" value="mRNA"/>
</dbReference>
<dbReference type="PRINTS" id="PR01270">
    <property type="entry name" value="HDASUPER"/>
</dbReference>
<dbReference type="Gene3D" id="3.40.800.20">
    <property type="entry name" value="Histone deacetylase domain"/>
    <property type="match status" value="1"/>
</dbReference>
<accession>U5ESY1</accession>
<dbReference type="InterPro" id="IPR023801">
    <property type="entry name" value="His_deacetylse_dom"/>
</dbReference>
<evidence type="ECO:0000256" key="14">
    <source>
        <dbReference type="ARBA" id="ARBA00023163"/>
    </source>
</evidence>
<dbReference type="GO" id="GO:0141221">
    <property type="term" value="F:histone deacetylase activity, hydrolytic mechanism"/>
    <property type="evidence" value="ECO:0007669"/>
    <property type="project" value="UniProtKB-EC"/>
</dbReference>
<feature type="non-terminal residue" evidence="26">
    <location>
        <position position="1"/>
    </location>
</feature>
<comment type="catalytic activity">
    <reaction evidence="20">
        <text>N(6)-(2E)-butenoyl-L-lysyl-[protein] + H2O = (2E)-2-butenoate + L-lysyl-[protein]</text>
        <dbReference type="Rhea" id="RHEA:69172"/>
        <dbReference type="Rhea" id="RHEA-COMP:9752"/>
        <dbReference type="Rhea" id="RHEA-COMP:13707"/>
        <dbReference type="ChEBI" id="CHEBI:15377"/>
        <dbReference type="ChEBI" id="CHEBI:29969"/>
        <dbReference type="ChEBI" id="CHEBI:35899"/>
        <dbReference type="ChEBI" id="CHEBI:137954"/>
    </reaction>
    <physiologicalReaction direction="left-to-right" evidence="20">
        <dbReference type="Rhea" id="RHEA:69173"/>
    </physiologicalReaction>
</comment>
<evidence type="ECO:0000256" key="5">
    <source>
        <dbReference type="ARBA" id="ARBA00006457"/>
    </source>
</evidence>
<evidence type="ECO:0000256" key="18">
    <source>
        <dbReference type="ARBA" id="ARBA00042783"/>
    </source>
</evidence>
<comment type="catalytic activity">
    <reaction evidence="21">
        <text>N(6)-acetyl-L-lysyl-[histone] + H2O = L-lysyl-[histone] + acetate</text>
        <dbReference type="Rhea" id="RHEA:58196"/>
        <dbReference type="Rhea" id="RHEA-COMP:9845"/>
        <dbReference type="Rhea" id="RHEA-COMP:11338"/>
        <dbReference type="ChEBI" id="CHEBI:15377"/>
        <dbReference type="ChEBI" id="CHEBI:29969"/>
        <dbReference type="ChEBI" id="CHEBI:30089"/>
        <dbReference type="ChEBI" id="CHEBI:61930"/>
        <dbReference type="EC" id="3.5.1.98"/>
    </reaction>
    <physiologicalReaction direction="left-to-right" evidence="21">
        <dbReference type="Rhea" id="RHEA:58197"/>
    </physiologicalReaction>
</comment>
<feature type="domain" description="Histone deacetylase" evidence="25">
    <location>
        <begin position="3"/>
        <end position="287"/>
    </location>
</feature>
<dbReference type="InterPro" id="IPR023696">
    <property type="entry name" value="Ureohydrolase_dom_sf"/>
</dbReference>
<evidence type="ECO:0000256" key="11">
    <source>
        <dbReference type="ARBA" id="ARBA00022801"/>
    </source>
</evidence>
<evidence type="ECO:0000256" key="7">
    <source>
        <dbReference type="ARBA" id="ARBA00022454"/>
    </source>
</evidence>
<feature type="binding site" evidence="23">
    <location>
        <position position="273"/>
    </location>
    <ligand>
        <name>substrate</name>
    </ligand>
</feature>
<evidence type="ECO:0000256" key="1">
    <source>
        <dbReference type="ARBA" id="ARBA00001968"/>
    </source>
</evidence>
<dbReference type="GO" id="GO:0005737">
    <property type="term" value="C:cytoplasm"/>
    <property type="evidence" value="ECO:0007669"/>
    <property type="project" value="UniProtKB-SubCell"/>
</dbReference>
<evidence type="ECO:0000256" key="15">
    <source>
        <dbReference type="ARBA" id="ARBA00023242"/>
    </source>
</evidence>
<dbReference type="PRINTS" id="PR01271">
    <property type="entry name" value="HISDACETLASE"/>
</dbReference>
<keyword evidence="12" id="KW-0156">Chromatin regulator</keyword>
<evidence type="ECO:0000256" key="17">
    <source>
        <dbReference type="ARBA" id="ARBA00041964"/>
    </source>
</evidence>
<reference evidence="26" key="1">
    <citation type="journal article" date="2014" name="Insect Biochem. Mol. Biol.">
        <title>An insight into the sialome of the frog biting fly, Corethrella appendiculata.</title>
        <authorList>
            <person name="Ribeiro J.M.C."/>
            <person name="Chagas A.C."/>
            <person name="Pham V.M."/>
            <person name="Lounibos L.P."/>
            <person name="Calvo E."/>
        </authorList>
    </citation>
    <scope>NUCLEOTIDE SEQUENCE</scope>
    <source>
        <tissue evidence="26">Salivary glands</tissue>
    </source>
</reference>
<dbReference type="GO" id="GO:0005694">
    <property type="term" value="C:chromosome"/>
    <property type="evidence" value="ECO:0007669"/>
    <property type="project" value="UniProtKB-SubCell"/>
</dbReference>
<dbReference type="GO" id="GO:0005634">
    <property type="term" value="C:nucleus"/>
    <property type="evidence" value="ECO:0007669"/>
    <property type="project" value="UniProtKB-SubCell"/>
</dbReference>
<evidence type="ECO:0000256" key="22">
    <source>
        <dbReference type="PIRSR" id="PIRSR037913-1"/>
    </source>
</evidence>
<evidence type="ECO:0000256" key="4">
    <source>
        <dbReference type="ARBA" id="ARBA00004496"/>
    </source>
</evidence>
<evidence type="ECO:0000256" key="2">
    <source>
        <dbReference type="ARBA" id="ARBA00004123"/>
    </source>
</evidence>
<dbReference type="Pfam" id="PF00850">
    <property type="entry name" value="Hist_deacetyl"/>
    <property type="match status" value="1"/>
</dbReference>
<dbReference type="PIRSF" id="PIRSF037913">
    <property type="entry name" value="His_deacetylse_1"/>
    <property type="match status" value="1"/>
</dbReference>